<keyword evidence="5 7" id="KW-0808">Transferase</keyword>
<dbReference type="Pfam" id="PF00852">
    <property type="entry name" value="Glyco_transf_10"/>
    <property type="match status" value="1"/>
</dbReference>
<keyword evidence="7" id="KW-0812">Transmembrane</keyword>
<evidence type="ECO:0000256" key="7">
    <source>
        <dbReference type="RuleBase" id="RU003832"/>
    </source>
</evidence>
<evidence type="ECO:0000259" key="8">
    <source>
        <dbReference type="Pfam" id="PF00852"/>
    </source>
</evidence>
<dbReference type="PANTHER" id="PTHR48438:SF1">
    <property type="entry name" value="ALPHA-(1,3)-FUCOSYLTRANSFERASE C-RELATED"/>
    <property type="match status" value="1"/>
</dbReference>
<dbReference type="Proteomes" id="UP000276133">
    <property type="component" value="Unassembled WGS sequence"/>
</dbReference>
<keyword evidence="4 7" id="KW-0328">Glycosyltransferase</keyword>
<evidence type="ECO:0000313" key="9">
    <source>
        <dbReference type="EMBL" id="RNA03452.1"/>
    </source>
</evidence>
<dbReference type="UniPathway" id="UPA00378"/>
<dbReference type="Gene3D" id="3.40.50.11660">
    <property type="entry name" value="Glycosyl transferase family 10, C-terminal domain"/>
    <property type="match status" value="1"/>
</dbReference>
<evidence type="ECO:0000256" key="3">
    <source>
        <dbReference type="ARBA" id="ARBA00008919"/>
    </source>
</evidence>
<evidence type="ECO:0000256" key="6">
    <source>
        <dbReference type="ARBA" id="ARBA00023034"/>
    </source>
</evidence>
<dbReference type="GO" id="GO:0008417">
    <property type="term" value="F:fucosyltransferase activity"/>
    <property type="evidence" value="ECO:0007669"/>
    <property type="project" value="InterPro"/>
</dbReference>
<evidence type="ECO:0000256" key="4">
    <source>
        <dbReference type="ARBA" id="ARBA00022676"/>
    </source>
</evidence>
<protein>
    <recommendedName>
        <fullName evidence="7">Fucosyltransferase</fullName>
        <ecNumber evidence="7">2.4.1.-</ecNumber>
    </recommendedName>
</protein>
<dbReference type="EMBL" id="REGN01008498">
    <property type="protein sequence ID" value="RNA03452.1"/>
    <property type="molecule type" value="Genomic_DNA"/>
</dbReference>
<keyword evidence="6 7" id="KW-0333">Golgi apparatus</keyword>
<gene>
    <name evidence="9" type="ORF">BpHYR1_050778</name>
</gene>
<dbReference type="OrthoDB" id="427096at2759"/>
<dbReference type="InterPro" id="IPR038577">
    <property type="entry name" value="GT10-like_C_sf"/>
</dbReference>
<comment type="pathway">
    <text evidence="2">Protein modification; protein glycosylation.</text>
</comment>
<comment type="similarity">
    <text evidence="3 7">Belongs to the glycosyltransferase 10 family.</text>
</comment>
<dbReference type="STRING" id="10195.A0A3M7PW84"/>
<sequence>MSPTYNPFIQWNGKPFQFSLWVESAFFLYREFFFLEFKFDFCCIEISLAFLKIKLELGTVKIKINTNCNSIYKTTEQSFKINSVNAEWFNIQSCINCKSLLMMSKIRLHSDRTGTNTIKYVPKSGFINVFDYKNPQELGNYLKYLDQNKTAYNSYFKWKKYVLFKHRYQSSNLCDMCLMLNLENEMPIRRNIIKGKIVDSPVKLLNETSMQKNSNSLMNNHYIIISSIIDE</sequence>
<dbReference type="SUPFAM" id="SSF53756">
    <property type="entry name" value="UDP-Glycosyltransferase/glycogen phosphorylase"/>
    <property type="match status" value="1"/>
</dbReference>
<feature type="domain" description="Fucosyltransferase C-terminal" evidence="8">
    <location>
        <begin position="115"/>
        <end position="185"/>
    </location>
</feature>
<proteinExistence type="inferred from homology"/>
<comment type="caution">
    <text evidence="9">The sequence shown here is derived from an EMBL/GenBank/DDBJ whole genome shotgun (WGS) entry which is preliminary data.</text>
</comment>
<comment type="subcellular location">
    <subcellularLocation>
        <location evidence="1">Golgi apparatus membrane</location>
        <topology evidence="1">Single-pass type II membrane protein</topology>
    </subcellularLocation>
    <subcellularLocation>
        <location evidence="7">Golgi apparatus</location>
        <location evidence="7">Golgi stack membrane</location>
        <topology evidence="7">Single-pass type II membrane protein</topology>
    </subcellularLocation>
</comment>
<dbReference type="PANTHER" id="PTHR48438">
    <property type="entry name" value="ALPHA-(1,3)-FUCOSYLTRANSFERASE C-RELATED"/>
    <property type="match status" value="1"/>
</dbReference>
<evidence type="ECO:0000256" key="1">
    <source>
        <dbReference type="ARBA" id="ARBA00004323"/>
    </source>
</evidence>
<name>A0A3M7PW84_BRAPC</name>
<dbReference type="AlphaFoldDB" id="A0A3M7PW84"/>
<dbReference type="GO" id="GO:0000139">
    <property type="term" value="C:Golgi membrane"/>
    <property type="evidence" value="ECO:0007669"/>
    <property type="project" value="UniProtKB-SubCell"/>
</dbReference>
<dbReference type="InterPro" id="IPR001503">
    <property type="entry name" value="Glyco_trans_10"/>
</dbReference>
<evidence type="ECO:0000313" key="10">
    <source>
        <dbReference type="Proteomes" id="UP000276133"/>
    </source>
</evidence>
<evidence type="ECO:0000256" key="5">
    <source>
        <dbReference type="ARBA" id="ARBA00022679"/>
    </source>
</evidence>
<evidence type="ECO:0000256" key="2">
    <source>
        <dbReference type="ARBA" id="ARBA00004922"/>
    </source>
</evidence>
<dbReference type="EC" id="2.4.1.-" evidence="7"/>
<dbReference type="InterPro" id="IPR055270">
    <property type="entry name" value="Glyco_tran_10_C"/>
</dbReference>
<reference evidence="9 10" key="1">
    <citation type="journal article" date="2018" name="Sci. Rep.">
        <title>Genomic signatures of local adaptation to the degree of environmental predictability in rotifers.</title>
        <authorList>
            <person name="Franch-Gras L."/>
            <person name="Hahn C."/>
            <person name="Garcia-Roger E.M."/>
            <person name="Carmona M.J."/>
            <person name="Serra M."/>
            <person name="Gomez A."/>
        </authorList>
    </citation>
    <scope>NUCLEOTIDE SEQUENCE [LARGE SCALE GENOMIC DNA]</scope>
    <source>
        <strain evidence="9">HYR1</strain>
    </source>
</reference>
<organism evidence="9 10">
    <name type="scientific">Brachionus plicatilis</name>
    <name type="common">Marine rotifer</name>
    <name type="synonym">Brachionus muelleri</name>
    <dbReference type="NCBI Taxonomy" id="10195"/>
    <lineage>
        <taxon>Eukaryota</taxon>
        <taxon>Metazoa</taxon>
        <taxon>Spiralia</taxon>
        <taxon>Gnathifera</taxon>
        <taxon>Rotifera</taxon>
        <taxon>Eurotatoria</taxon>
        <taxon>Monogononta</taxon>
        <taxon>Pseudotrocha</taxon>
        <taxon>Ploima</taxon>
        <taxon>Brachionidae</taxon>
        <taxon>Brachionus</taxon>
    </lineage>
</organism>
<keyword evidence="10" id="KW-1185">Reference proteome</keyword>
<dbReference type="GO" id="GO:0032580">
    <property type="term" value="C:Golgi cisterna membrane"/>
    <property type="evidence" value="ECO:0007669"/>
    <property type="project" value="UniProtKB-SubCell"/>
</dbReference>
<accession>A0A3M7PW84</accession>
<keyword evidence="7" id="KW-0472">Membrane</keyword>